<keyword evidence="3" id="KW-0472">Membrane</keyword>
<dbReference type="Gene3D" id="3.40.50.12780">
    <property type="entry name" value="N-terminal domain of ligase-like"/>
    <property type="match status" value="2"/>
</dbReference>
<dbReference type="InterPro" id="IPR023213">
    <property type="entry name" value="CAT-like_dom_sf"/>
</dbReference>
<dbReference type="PANTHER" id="PTHR45527">
    <property type="entry name" value="NONRIBOSOMAL PEPTIDE SYNTHETASE"/>
    <property type="match status" value="1"/>
</dbReference>
<dbReference type="InterPro" id="IPR036736">
    <property type="entry name" value="ACP-like_sf"/>
</dbReference>
<dbReference type="Pfam" id="PF00501">
    <property type="entry name" value="AMP-binding"/>
    <property type="match status" value="2"/>
</dbReference>
<dbReference type="SUPFAM" id="SSF51161">
    <property type="entry name" value="Trimeric LpxA-like enzymes"/>
    <property type="match status" value="3"/>
</dbReference>
<dbReference type="GO" id="GO:0044550">
    <property type="term" value="P:secondary metabolite biosynthetic process"/>
    <property type="evidence" value="ECO:0007669"/>
    <property type="project" value="TreeGrafter"/>
</dbReference>
<dbReference type="InterPro" id="IPR011004">
    <property type="entry name" value="Trimer_LpxA-like_sf"/>
</dbReference>
<dbReference type="PROSITE" id="PS00455">
    <property type="entry name" value="AMP_BINDING"/>
    <property type="match status" value="1"/>
</dbReference>
<dbReference type="Gene3D" id="3.30.300.30">
    <property type="match status" value="1"/>
</dbReference>
<dbReference type="InterPro" id="IPR000873">
    <property type="entry name" value="AMP-dep_synth/lig_dom"/>
</dbReference>
<feature type="transmembrane region" description="Helical" evidence="3">
    <location>
        <begin position="958"/>
        <end position="979"/>
    </location>
</feature>
<evidence type="ECO:0000256" key="1">
    <source>
        <dbReference type="ARBA" id="ARBA00022450"/>
    </source>
</evidence>
<dbReference type="InterPro" id="IPR042099">
    <property type="entry name" value="ANL_N_sf"/>
</dbReference>
<keyword evidence="3" id="KW-1133">Transmembrane helix</keyword>
<dbReference type="Gene3D" id="1.10.1200.10">
    <property type="entry name" value="ACP-like"/>
    <property type="match status" value="1"/>
</dbReference>
<dbReference type="Gene3D" id="3.30.559.10">
    <property type="entry name" value="Chloramphenicol acetyltransferase-like domain"/>
    <property type="match status" value="1"/>
</dbReference>
<dbReference type="InterPro" id="IPR001242">
    <property type="entry name" value="Condensation_dom"/>
</dbReference>
<dbReference type="AlphaFoldDB" id="A0A819HTL9"/>
<dbReference type="InterPro" id="IPR020845">
    <property type="entry name" value="AMP-binding_CS"/>
</dbReference>
<dbReference type="Gene3D" id="3.30.559.30">
    <property type="entry name" value="Nonribosomal peptide synthetase, condensation domain"/>
    <property type="match status" value="1"/>
</dbReference>
<organism evidence="5 6">
    <name type="scientific">Rotaria sordida</name>
    <dbReference type="NCBI Taxonomy" id="392033"/>
    <lineage>
        <taxon>Eukaryota</taxon>
        <taxon>Metazoa</taxon>
        <taxon>Spiralia</taxon>
        <taxon>Gnathifera</taxon>
        <taxon>Rotifera</taxon>
        <taxon>Eurotatoria</taxon>
        <taxon>Bdelloidea</taxon>
        <taxon>Philodinida</taxon>
        <taxon>Philodinidae</taxon>
        <taxon>Rotaria</taxon>
    </lineage>
</organism>
<dbReference type="Gene3D" id="2.160.10.10">
    <property type="entry name" value="Hexapeptide repeat proteins"/>
    <property type="match status" value="2"/>
</dbReference>
<dbReference type="PROSITE" id="PS50075">
    <property type="entry name" value="CARRIER"/>
    <property type="match status" value="1"/>
</dbReference>
<keyword evidence="1" id="KW-0596">Phosphopantetheine</keyword>
<dbReference type="SUPFAM" id="SSF52777">
    <property type="entry name" value="CoA-dependent acyltransferases"/>
    <property type="match status" value="1"/>
</dbReference>
<name>A0A819HTL9_9BILA</name>
<evidence type="ECO:0000259" key="4">
    <source>
        <dbReference type="PROSITE" id="PS50075"/>
    </source>
</evidence>
<keyword evidence="2" id="KW-0597">Phosphoprotein</keyword>
<protein>
    <recommendedName>
        <fullName evidence="4">Carrier domain-containing protein</fullName>
    </recommendedName>
</protein>
<dbReference type="Proteomes" id="UP000663823">
    <property type="component" value="Unassembled WGS sequence"/>
</dbReference>
<dbReference type="GO" id="GO:0005737">
    <property type="term" value="C:cytoplasm"/>
    <property type="evidence" value="ECO:0007669"/>
    <property type="project" value="TreeGrafter"/>
</dbReference>
<accession>A0A819HTL9</accession>
<dbReference type="GO" id="GO:0043041">
    <property type="term" value="P:amino acid activation for nonribosomal peptide biosynthetic process"/>
    <property type="evidence" value="ECO:0007669"/>
    <property type="project" value="TreeGrafter"/>
</dbReference>
<keyword evidence="3" id="KW-0812">Transmembrane</keyword>
<comment type="caution">
    <text evidence="5">The sequence shown here is derived from an EMBL/GenBank/DDBJ whole genome shotgun (WGS) entry which is preliminary data.</text>
</comment>
<dbReference type="InterPro" id="IPR045851">
    <property type="entry name" value="AMP-bd_C_sf"/>
</dbReference>
<dbReference type="GO" id="GO:0031177">
    <property type="term" value="F:phosphopantetheine binding"/>
    <property type="evidence" value="ECO:0007669"/>
    <property type="project" value="TreeGrafter"/>
</dbReference>
<dbReference type="InterPro" id="IPR009081">
    <property type="entry name" value="PP-bd_ACP"/>
</dbReference>
<sequence>MDVFLHDLNQACSTHQLTIDDNTSLRYLDYAIIEQQMSMMAASMFWLDTLHDCNLDQSLPLPFDRYRLSDKHRTGRGISVSFDFCEDLSHDFLSYSLSSDITVEQLALASYYAFLFKLTNGESDLCIGMNTNGRYKEELKSVIGMFVNAIPLRCQPDPQWSFHQLIGHVKEMITSSLEYSYFPLQRILAQHLNATKPAFLETSFEFQSYATKNGKNEVLIGDTTLVVAPISLKIGKDDIMSKCDFVLIIQHDLDSNQLSCTINASLDLFDRKTVNMIAQRFHSILQQLFNVTHVQMKKPVYEFSLILPDQKVLMKSMNNTQVLFPSLTCIHQKFAGQVIKYPQKIAVELDDQSLTYSELLYYIQILSLNLLNKQRVTVGEIVCQCVERSLSVVIGMMAIEMIGAVYCPLSPQDPALRLGELVKQTESRLVLVHYLTQAKFNHDIMSLDIDRVFTDTDVGCHIDIDRLSSVMIASKNIAYIIFTSGSTGIPKAYHLPKHACIWNIYGPAEATVDCTFHILDMSIGIINIPIGHSLPHYRCLILDNFLQSVVISQQGELYVGGVGVFAGYLKRDDLTAKALIRIDDETFYRTGDLVRMDSNGLLHYQGRKDHQIKLHGQRIELGEIEQCLLKTSISACVVIKWDDDHLIAYVQSSNINEEQLRQHCQYHLPLHMIPSLFVLLEKLPLNANGKIDRKLLPAPQFASLTNIDQTDGIPLTSLEEHLQRIFGEAFHNESPNVNMTFGQLGGTSLDVIRALVLIRQEICTKVDVRLLFSNPSIRQLARIIEPQLVTLWSTNNSYWLKHLLGTPFYNSYLRLCGAKIECHTHIYTTLIDAPWLLEAGESSFIGEEVVLSSLSYQDQTYRLHRIRIGSYCSINTHSVLYEDVIIEDHVYVKPMSAITGVITTSKGKTFIKDRSLSLIHTVYQSTCLLCLLFIHGIILLLVYGVHSYCSTLLLPLPISLALAWLIWTLTSFCIALALLKFIVGRAKSGYYSINSYDYLHKLWLRQLIITSFHQALDFLPSYDAISSYILRWLGAHIEGNVKFAEFQQILRFPSNLLNIEGNVTTFGGANLASFKMTKQGLCFLDEIHLGSNANLGNWCTIMPATRLPPKVIVGSLTLITQKTFSAEGNCVLLGIPARDMPFVMPDDTSIFLVFLFRILGAQIASDVILPDIRCLTDPHLVNIGDHVRLNRNAVVQAHTFEQRILKLAPITIDDSTVLMSNTLILPGATLQGQNRILPWTLVMKNDQLPPNTNWSGVPAKQVI</sequence>
<reference evidence="5" key="1">
    <citation type="submission" date="2021-02" db="EMBL/GenBank/DDBJ databases">
        <authorList>
            <person name="Nowell W R."/>
        </authorList>
    </citation>
    <scope>NUCLEOTIDE SEQUENCE</scope>
</reference>
<evidence type="ECO:0000256" key="2">
    <source>
        <dbReference type="ARBA" id="ARBA00022553"/>
    </source>
</evidence>
<dbReference type="EMBL" id="CAJOAX010004340">
    <property type="protein sequence ID" value="CAF3901352.1"/>
    <property type="molecule type" value="Genomic_DNA"/>
</dbReference>
<proteinExistence type="predicted"/>
<dbReference type="GO" id="GO:0003824">
    <property type="term" value="F:catalytic activity"/>
    <property type="evidence" value="ECO:0007669"/>
    <property type="project" value="InterPro"/>
</dbReference>
<dbReference type="SUPFAM" id="SSF56801">
    <property type="entry name" value="Acetyl-CoA synthetase-like"/>
    <property type="match status" value="1"/>
</dbReference>
<evidence type="ECO:0000313" key="6">
    <source>
        <dbReference type="Proteomes" id="UP000663823"/>
    </source>
</evidence>
<dbReference type="Pfam" id="PF00550">
    <property type="entry name" value="PP-binding"/>
    <property type="match status" value="1"/>
</dbReference>
<evidence type="ECO:0000256" key="3">
    <source>
        <dbReference type="SAM" id="Phobius"/>
    </source>
</evidence>
<dbReference type="SUPFAM" id="SSF47336">
    <property type="entry name" value="ACP-like"/>
    <property type="match status" value="1"/>
</dbReference>
<gene>
    <name evidence="5" type="ORF">OTI717_LOCUS23803</name>
</gene>
<dbReference type="Pfam" id="PF00668">
    <property type="entry name" value="Condensation"/>
    <property type="match status" value="1"/>
</dbReference>
<feature type="transmembrane region" description="Helical" evidence="3">
    <location>
        <begin position="922"/>
        <end position="946"/>
    </location>
</feature>
<evidence type="ECO:0000313" key="5">
    <source>
        <dbReference type="EMBL" id="CAF3901352.1"/>
    </source>
</evidence>
<feature type="domain" description="Carrier" evidence="4">
    <location>
        <begin position="713"/>
        <end position="788"/>
    </location>
</feature>
<dbReference type="PANTHER" id="PTHR45527:SF1">
    <property type="entry name" value="FATTY ACID SYNTHASE"/>
    <property type="match status" value="1"/>
</dbReference>